<evidence type="ECO:0000256" key="2">
    <source>
        <dbReference type="ARBA" id="ARBA00006181"/>
    </source>
</evidence>
<proteinExistence type="inferred from homology"/>
<dbReference type="GO" id="GO:0006364">
    <property type="term" value="P:rRNA processing"/>
    <property type="evidence" value="ECO:0007669"/>
    <property type="project" value="TreeGrafter"/>
</dbReference>
<dbReference type="InterPro" id="IPR036980">
    <property type="entry name" value="RNase_P/MRP_Rpp29_sf"/>
</dbReference>
<dbReference type="Pfam" id="PF01868">
    <property type="entry name" value="RNase_P-MRP_p29"/>
    <property type="match status" value="1"/>
</dbReference>
<evidence type="ECO:0000256" key="4">
    <source>
        <dbReference type="SAM" id="MobiDB-lite"/>
    </source>
</evidence>
<dbReference type="AlphaFoldDB" id="A0A9P0W0G2"/>
<evidence type="ECO:0000256" key="3">
    <source>
        <dbReference type="PIRNR" id="PIRNR027081"/>
    </source>
</evidence>
<dbReference type="GO" id="GO:0001682">
    <property type="term" value="P:tRNA 5'-leader removal"/>
    <property type="evidence" value="ECO:0007669"/>
    <property type="project" value="InterPro"/>
</dbReference>
<name>A0A9P0W0G2_9ASCO</name>
<dbReference type="EMBL" id="CAKXYY010000017">
    <property type="protein sequence ID" value="CAH2354528.1"/>
    <property type="molecule type" value="Genomic_DNA"/>
</dbReference>
<dbReference type="InterPro" id="IPR002730">
    <property type="entry name" value="Rpp29/RNP1"/>
</dbReference>
<comment type="similarity">
    <text evidence="2">Belongs to the eukaryotic/archaeal RNase P protein component 1 family.</text>
</comment>
<dbReference type="PIRSF" id="PIRSF027081">
    <property type="entry name" value="RNase_P/MRP_p29_subunit"/>
    <property type="match status" value="1"/>
</dbReference>
<dbReference type="Proteomes" id="UP000837801">
    <property type="component" value="Unassembled WGS sequence"/>
</dbReference>
<evidence type="ECO:0000313" key="5">
    <source>
        <dbReference type="EMBL" id="CAH2354528.1"/>
    </source>
</evidence>
<dbReference type="GO" id="GO:0030677">
    <property type="term" value="C:ribonuclease P complex"/>
    <property type="evidence" value="ECO:0007669"/>
    <property type="project" value="InterPro"/>
</dbReference>
<evidence type="ECO:0000313" key="6">
    <source>
        <dbReference type="Proteomes" id="UP000837801"/>
    </source>
</evidence>
<dbReference type="GO" id="GO:0033204">
    <property type="term" value="F:ribonuclease P RNA binding"/>
    <property type="evidence" value="ECO:0007669"/>
    <property type="project" value="InterPro"/>
</dbReference>
<reference evidence="5" key="1">
    <citation type="submission" date="2022-03" db="EMBL/GenBank/DDBJ databases">
        <authorList>
            <person name="Legras J.-L."/>
            <person name="Devillers H."/>
            <person name="Grondin C."/>
        </authorList>
    </citation>
    <scope>NUCLEOTIDE SEQUENCE</scope>
    <source>
        <strain evidence="5">CLIB 1423</strain>
    </source>
</reference>
<organism evidence="5 6">
    <name type="scientific">[Candida] railenensis</name>
    <dbReference type="NCBI Taxonomy" id="45579"/>
    <lineage>
        <taxon>Eukaryota</taxon>
        <taxon>Fungi</taxon>
        <taxon>Dikarya</taxon>
        <taxon>Ascomycota</taxon>
        <taxon>Saccharomycotina</taxon>
        <taxon>Pichiomycetes</taxon>
        <taxon>Debaryomycetaceae</taxon>
        <taxon>Kurtzmaniella</taxon>
    </lineage>
</organism>
<dbReference type="GO" id="GO:0005634">
    <property type="term" value="C:nucleus"/>
    <property type="evidence" value="ECO:0007669"/>
    <property type="project" value="UniProtKB-SubCell"/>
</dbReference>
<accession>A0A9P0W0G2</accession>
<comment type="caution">
    <text evidence="5">The sequence shown here is derived from an EMBL/GenBank/DDBJ whole genome shotgun (WGS) entry which is preliminary data.</text>
</comment>
<dbReference type="Gene3D" id="2.30.30.210">
    <property type="entry name" value="Ribonuclease P/MRP, subunit p29"/>
    <property type="match status" value="1"/>
</dbReference>
<protein>
    <recommendedName>
        <fullName evidence="3">Ribonuclease P protein subunit</fullName>
    </recommendedName>
</protein>
<dbReference type="InterPro" id="IPR023534">
    <property type="entry name" value="Rof/RNase_P-like"/>
</dbReference>
<dbReference type="PANTHER" id="PTHR13348">
    <property type="entry name" value="RIBONUCLEASE P SUBUNIT P29"/>
    <property type="match status" value="1"/>
</dbReference>
<comment type="subcellular location">
    <subcellularLocation>
        <location evidence="1">Nucleus</location>
    </subcellularLocation>
</comment>
<dbReference type="InterPro" id="IPR016848">
    <property type="entry name" value="RNase_P/MRP_Rpp29-subunit"/>
</dbReference>
<feature type="compositionally biased region" description="Polar residues" evidence="4">
    <location>
        <begin position="40"/>
        <end position="60"/>
    </location>
</feature>
<keyword evidence="3" id="KW-0819">tRNA processing</keyword>
<dbReference type="SMART" id="SM00538">
    <property type="entry name" value="POP4"/>
    <property type="match status" value="1"/>
</dbReference>
<dbReference type="SUPFAM" id="SSF101744">
    <property type="entry name" value="Rof/RNase P subunit-like"/>
    <property type="match status" value="1"/>
</dbReference>
<keyword evidence="3" id="KW-0539">Nucleus</keyword>
<evidence type="ECO:0000256" key="1">
    <source>
        <dbReference type="ARBA" id="ARBA00004123"/>
    </source>
</evidence>
<gene>
    <name evidence="5" type="ORF">CLIB1423_17S01178</name>
</gene>
<dbReference type="OrthoDB" id="124041at2759"/>
<keyword evidence="6" id="KW-1185">Reference proteome</keyword>
<feature type="region of interest" description="Disordered" evidence="4">
    <location>
        <begin position="40"/>
        <end position="70"/>
    </location>
</feature>
<sequence>MNNNKLEKHLLSRCYSSEAKVLEVLSSRYSISGDQKPSLILTPTGSTSSERAPSTSLLHTKSTDKVTKPASKTVSTRLELKKYISTTLNKQRKLIKMINQSKRTSSPSTAFITKKLSQYEIPKFEEFTGLNSLWQEYMNNLLFPASSHQQHQLKLPSLAMLLPKLTSADYTGCLLTVLQAKNTQLVGMRGIVVWDTQYSFILCIPRDQDSKEYTESVENLTELTASTRVGGLKAIPKKGCIFGFDVITDESKDECLSFNIIGSRFEFRNVDRSSKKFKNHNVNDLL</sequence>
<dbReference type="GO" id="GO:0000172">
    <property type="term" value="C:ribonuclease MRP complex"/>
    <property type="evidence" value="ECO:0007669"/>
    <property type="project" value="InterPro"/>
</dbReference>
<dbReference type="PANTHER" id="PTHR13348:SF0">
    <property type="entry name" value="RIBONUCLEASE P PROTEIN SUBUNIT P29"/>
    <property type="match status" value="1"/>
</dbReference>